<dbReference type="Proteomes" id="UP000095390">
    <property type="component" value="Unassembled WGS sequence"/>
</dbReference>
<feature type="chain" id="PRO_5038213245" description="Consensus disorder prediction" evidence="1">
    <location>
        <begin position="28"/>
        <end position="148"/>
    </location>
</feature>
<sequence>MKKLVHVKSLITLALCLMMCFTFFAPASTVQAKKRVVDNVFMYPTDPYSYPTCTGWVPCKKTFTSSKKASKTYVRETAWKVIDTAYLYKAATSRGKVFYTKYKMKQLYRCRMHYKKGSKKYTKDEMDQITIQNMGTTKTKPKKPYKKW</sequence>
<reference evidence="4 5" key="1">
    <citation type="submission" date="2015-09" db="EMBL/GenBank/DDBJ databases">
        <authorList>
            <consortium name="Pathogen Informatics"/>
        </authorList>
    </citation>
    <scope>NUCLEOTIDE SEQUENCE [LARGE SCALE GENOMIC DNA]</scope>
    <source>
        <strain evidence="3 5">2789STDY5834835</strain>
        <strain evidence="2 4">2789STDY5834966</strain>
    </source>
</reference>
<evidence type="ECO:0000313" key="4">
    <source>
        <dbReference type="Proteomes" id="UP000095390"/>
    </source>
</evidence>
<dbReference type="EMBL" id="CYZL01000017">
    <property type="protein sequence ID" value="CUO56991.1"/>
    <property type="molecule type" value="Genomic_DNA"/>
</dbReference>
<evidence type="ECO:0000313" key="5">
    <source>
        <dbReference type="Proteomes" id="UP000095679"/>
    </source>
</evidence>
<dbReference type="EMBL" id="CYYC01000041">
    <property type="protein sequence ID" value="CUN16380.1"/>
    <property type="molecule type" value="Genomic_DNA"/>
</dbReference>
<proteinExistence type="predicted"/>
<organism evidence="3 5">
    <name type="scientific">Anaerobutyricum hallii</name>
    <dbReference type="NCBI Taxonomy" id="39488"/>
    <lineage>
        <taxon>Bacteria</taxon>
        <taxon>Bacillati</taxon>
        <taxon>Bacillota</taxon>
        <taxon>Clostridia</taxon>
        <taxon>Lachnospirales</taxon>
        <taxon>Lachnospiraceae</taxon>
        <taxon>Anaerobutyricum</taxon>
    </lineage>
</organism>
<dbReference type="Proteomes" id="UP000095679">
    <property type="component" value="Unassembled WGS sequence"/>
</dbReference>
<evidence type="ECO:0000313" key="2">
    <source>
        <dbReference type="EMBL" id="CUN16380.1"/>
    </source>
</evidence>
<evidence type="ECO:0008006" key="6">
    <source>
        <dbReference type="Google" id="ProtNLM"/>
    </source>
</evidence>
<evidence type="ECO:0000256" key="1">
    <source>
        <dbReference type="SAM" id="SignalP"/>
    </source>
</evidence>
<dbReference type="OrthoDB" id="9886384at2"/>
<accession>A0A174G4T1</accession>
<dbReference type="AlphaFoldDB" id="A0A174G4T1"/>
<name>A0A174G4T1_9FIRM</name>
<dbReference type="RefSeq" id="WP_055183238.1">
    <property type="nucleotide sequence ID" value="NZ_BLYK01000022.1"/>
</dbReference>
<protein>
    <recommendedName>
        <fullName evidence="6">Consensus disorder prediction</fullName>
    </recommendedName>
</protein>
<evidence type="ECO:0000313" key="3">
    <source>
        <dbReference type="EMBL" id="CUO56991.1"/>
    </source>
</evidence>
<gene>
    <name evidence="3" type="ORF">ERS852450_02009</name>
    <name evidence="2" type="ORF">ERS852578_02583</name>
</gene>
<feature type="signal peptide" evidence="1">
    <location>
        <begin position="1"/>
        <end position="27"/>
    </location>
</feature>
<keyword evidence="1" id="KW-0732">Signal</keyword>